<dbReference type="Proteomes" id="UP000004982">
    <property type="component" value="Unassembled WGS sequence"/>
</dbReference>
<protein>
    <submittedName>
        <fullName evidence="1">RhsG core family protein</fullName>
    </submittedName>
</protein>
<feature type="non-terminal residue" evidence="1">
    <location>
        <position position="1"/>
    </location>
</feature>
<dbReference type="RefSeq" id="WP_003780402.1">
    <property type="nucleotide sequence ID" value="NZ_GL985635.1"/>
</dbReference>
<evidence type="ECO:0000313" key="1">
    <source>
        <dbReference type="EMBL" id="EGQ73995.1"/>
    </source>
</evidence>
<sequence>YNLFRYYAPDAGRFVNQDPIGLLGGSNLYLFAPNIHNWIDPLGWEKDWVKYEEKIRKLYPTRSKRKYKGSDCEGVADGIANVNGKETAIEAKYINKWKNSAYNPESFFSKCIKKRWNRRRKTYRSSKKIYKML</sequence>
<dbReference type="AlphaFoldDB" id="A0AA36UHK0"/>
<comment type="caution">
    <text evidence="1">The sequence shown here is derived from an EMBL/GenBank/DDBJ whole genome shotgun (WGS) entry which is preliminary data.</text>
</comment>
<accession>A0AA36UHK0</accession>
<dbReference type="EMBL" id="AFQE01000154">
    <property type="protein sequence ID" value="EGQ73995.1"/>
    <property type="molecule type" value="Genomic_DNA"/>
</dbReference>
<dbReference type="InterPro" id="IPR022385">
    <property type="entry name" value="Rhs_assc_core"/>
</dbReference>
<evidence type="ECO:0000313" key="2">
    <source>
        <dbReference type="Proteomes" id="UP000004982"/>
    </source>
</evidence>
<organism evidence="1 2">
    <name type="scientific">Neisseria macacae ATCC 33926</name>
    <dbReference type="NCBI Taxonomy" id="997348"/>
    <lineage>
        <taxon>Bacteria</taxon>
        <taxon>Pseudomonadati</taxon>
        <taxon>Pseudomonadota</taxon>
        <taxon>Betaproteobacteria</taxon>
        <taxon>Neisseriales</taxon>
        <taxon>Neisseriaceae</taxon>
        <taxon>Neisseria</taxon>
    </lineage>
</organism>
<dbReference type="NCBIfam" id="TIGR03696">
    <property type="entry name" value="Rhs_assc_core"/>
    <property type="match status" value="1"/>
</dbReference>
<gene>
    <name evidence="1" type="ORF">HMPREF9418_2930</name>
</gene>
<proteinExistence type="predicted"/>
<dbReference type="Gene3D" id="2.180.10.10">
    <property type="entry name" value="RHS repeat-associated core"/>
    <property type="match status" value="1"/>
</dbReference>
<reference evidence="1 2" key="1">
    <citation type="submission" date="2011-05" db="EMBL/GenBank/DDBJ databases">
        <authorList>
            <person name="Muzny D."/>
            <person name="Qin X."/>
            <person name="Deng J."/>
            <person name="Jiang H."/>
            <person name="Liu Y."/>
            <person name="Qu J."/>
            <person name="Song X.-Z."/>
            <person name="Zhang L."/>
            <person name="Thornton R."/>
            <person name="Coyle M."/>
            <person name="Francisco L."/>
            <person name="Jackson L."/>
            <person name="Javaid M."/>
            <person name="Korchina V."/>
            <person name="Kovar C."/>
            <person name="Mata R."/>
            <person name="Mathew T."/>
            <person name="Ngo R."/>
            <person name="Nguyen L."/>
            <person name="Nguyen N."/>
            <person name="Okwuonu G."/>
            <person name="Ongeri F."/>
            <person name="Pham C."/>
            <person name="Simmons D."/>
            <person name="Wilczek-Boney K."/>
            <person name="Hale W."/>
            <person name="Jakkamsetti A."/>
            <person name="Pham P."/>
            <person name="Ruth R."/>
            <person name="San Lucas F."/>
            <person name="Warren J."/>
            <person name="Zhang J."/>
            <person name="Zhao Z."/>
            <person name="Zhou C."/>
            <person name="Zhu D."/>
            <person name="Lee S."/>
            <person name="Bess C."/>
            <person name="Blankenburg K."/>
            <person name="Forbes L."/>
            <person name="Fu Q."/>
            <person name="Gubbala S."/>
            <person name="Hirani K."/>
            <person name="Jayaseelan J.C."/>
            <person name="Lara F."/>
            <person name="Munidasa M."/>
            <person name="Palculict T."/>
            <person name="Patil S."/>
            <person name="Pu L.-L."/>
            <person name="Saada N."/>
            <person name="Tang L."/>
            <person name="Weissenberger G."/>
            <person name="Zhu Y."/>
            <person name="Hemphill L."/>
            <person name="Shang Y."/>
            <person name="Youmans B."/>
            <person name="Ayvaz T."/>
            <person name="Ross M."/>
            <person name="Santibanez J."/>
            <person name="Aqrawi P."/>
            <person name="Gross S."/>
            <person name="Joshi V."/>
            <person name="Fowler G."/>
            <person name="Nazareth L."/>
            <person name="Reid J."/>
            <person name="Worley K."/>
            <person name="Petrosino J."/>
            <person name="Highlander S."/>
            <person name="Gibbs R."/>
        </authorList>
    </citation>
    <scope>NUCLEOTIDE SEQUENCE [LARGE SCALE GENOMIC DNA]</scope>
    <source>
        <strain evidence="1 2">ATCC 33926</strain>
    </source>
</reference>
<name>A0AA36UHK0_9NEIS</name>